<dbReference type="Gene3D" id="3.40.630.30">
    <property type="match status" value="1"/>
</dbReference>
<dbReference type="InterPro" id="IPR045057">
    <property type="entry name" value="Gcn5-rel_NAT"/>
</dbReference>
<dbReference type="InterPro" id="IPR016181">
    <property type="entry name" value="Acyl_CoA_acyltransferase"/>
</dbReference>
<dbReference type="AlphaFoldDB" id="A0A2M8W792"/>
<evidence type="ECO:0000259" key="2">
    <source>
        <dbReference type="PROSITE" id="PS51729"/>
    </source>
</evidence>
<evidence type="ECO:0000313" key="4">
    <source>
        <dbReference type="Proteomes" id="UP000231586"/>
    </source>
</evidence>
<dbReference type="PROSITE" id="PS51186">
    <property type="entry name" value="GNAT"/>
    <property type="match status" value="1"/>
</dbReference>
<gene>
    <name evidence="3" type="ORF">CLV34_2687</name>
</gene>
<feature type="domain" description="N-acetyltransferase" evidence="1">
    <location>
        <begin position="1"/>
        <end position="107"/>
    </location>
</feature>
<dbReference type="InterPro" id="IPR031165">
    <property type="entry name" value="GNAT_YJDJ"/>
</dbReference>
<organism evidence="3 4">
    <name type="scientific">Luteimicrobium subarcticum</name>
    <dbReference type="NCBI Taxonomy" id="620910"/>
    <lineage>
        <taxon>Bacteria</taxon>
        <taxon>Bacillati</taxon>
        <taxon>Actinomycetota</taxon>
        <taxon>Actinomycetes</taxon>
        <taxon>Micrococcales</taxon>
        <taxon>Luteimicrobium</taxon>
    </lineage>
</organism>
<reference evidence="3 4" key="1">
    <citation type="submission" date="2017-11" db="EMBL/GenBank/DDBJ databases">
        <title>Genomic Encyclopedia of Archaeal and Bacterial Type Strains, Phase II (KMG-II): From Individual Species to Whole Genera.</title>
        <authorList>
            <person name="Goeker M."/>
        </authorList>
    </citation>
    <scope>NUCLEOTIDE SEQUENCE [LARGE SCALE GENOMIC DNA]</scope>
    <source>
        <strain evidence="3 4">DSM 22413</strain>
    </source>
</reference>
<dbReference type="Proteomes" id="UP000231586">
    <property type="component" value="Unassembled WGS sequence"/>
</dbReference>
<accession>A0A2M8W792</accession>
<dbReference type="Pfam" id="PF14542">
    <property type="entry name" value="Acetyltransf_CG"/>
    <property type="match status" value="1"/>
</dbReference>
<dbReference type="GO" id="GO:0016747">
    <property type="term" value="F:acyltransferase activity, transferring groups other than amino-acyl groups"/>
    <property type="evidence" value="ECO:0007669"/>
    <property type="project" value="InterPro"/>
</dbReference>
<dbReference type="PANTHER" id="PTHR31435:SF10">
    <property type="entry name" value="BSR4717 PROTEIN"/>
    <property type="match status" value="1"/>
</dbReference>
<comment type="caution">
    <text evidence="3">The sequence shown here is derived from an EMBL/GenBank/DDBJ whole genome shotgun (WGS) entry which is preliminary data.</text>
</comment>
<dbReference type="PANTHER" id="PTHR31435">
    <property type="entry name" value="PROTEIN NATD1"/>
    <property type="match status" value="1"/>
</dbReference>
<feature type="domain" description="N-acetyltransferase" evidence="2">
    <location>
        <begin position="15"/>
        <end position="106"/>
    </location>
</feature>
<proteinExistence type="predicted"/>
<sequence length="107" mass="12027">MTPTARASHIEFEVVDNPDESRYEARTPDGEVVGACDYRRSATPEGSRIVYPHTFVLPELEGQGIAATLAHHALDEARDQGAQVVPACWFMEGYIERHPEYQDLVER</sequence>
<dbReference type="EMBL" id="PGTZ01000010">
    <property type="protein sequence ID" value="PJI86764.1"/>
    <property type="molecule type" value="Genomic_DNA"/>
</dbReference>
<dbReference type="CDD" id="cd04301">
    <property type="entry name" value="NAT_SF"/>
    <property type="match status" value="1"/>
</dbReference>
<dbReference type="InterPro" id="IPR000182">
    <property type="entry name" value="GNAT_dom"/>
</dbReference>
<dbReference type="RefSeq" id="WP_211289455.1">
    <property type="nucleotide sequence ID" value="NZ_PGTZ01000010.1"/>
</dbReference>
<protein>
    <submittedName>
        <fullName evidence="3">Uncharacterized protein</fullName>
    </submittedName>
</protein>
<keyword evidence="4" id="KW-1185">Reference proteome</keyword>
<evidence type="ECO:0000313" key="3">
    <source>
        <dbReference type="EMBL" id="PJI86764.1"/>
    </source>
</evidence>
<dbReference type="PROSITE" id="PS51729">
    <property type="entry name" value="GNAT_YJDJ"/>
    <property type="match status" value="1"/>
</dbReference>
<dbReference type="SUPFAM" id="SSF55729">
    <property type="entry name" value="Acyl-CoA N-acyltransferases (Nat)"/>
    <property type="match status" value="1"/>
</dbReference>
<name>A0A2M8W792_9MICO</name>
<evidence type="ECO:0000259" key="1">
    <source>
        <dbReference type="PROSITE" id="PS51186"/>
    </source>
</evidence>